<dbReference type="GO" id="GO:0006506">
    <property type="term" value="P:GPI anchor biosynthetic process"/>
    <property type="evidence" value="ECO:0007669"/>
    <property type="project" value="UniProtKB-UniPathway"/>
</dbReference>
<evidence type="ECO:0000256" key="8">
    <source>
        <dbReference type="SAM" id="MobiDB-lite"/>
    </source>
</evidence>
<dbReference type="InParanoid" id="G8YEY4"/>
<dbReference type="PANTHER" id="PTHR12982">
    <property type="entry name" value="PHOSPHATIDYLINOSITOL GLYCAN, CLASS C"/>
    <property type="match status" value="1"/>
</dbReference>
<keyword evidence="5 9" id="KW-0812">Transmembrane</keyword>
<evidence type="ECO:0000256" key="7">
    <source>
        <dbReference type="ARBA" id="ARBA00023136"/>
    </source>
</evidence>
<feature type="transmembrane region" description="Helical" evidence="9">
    <location>
        <begin position="186"/>
        <end position="203"/>
    </location>
</feature>
<organism evidence="10 11">
    <name type="scientific">Pichia sorbitophila (strain ATCC MYA-4447 / BCRC 22081 / CBS 7064 / NBRC 10061 / NRRL Y-12695)</name>
    <name type="common">Hybrid yeast</name>
    <dbReference type="NCBI Taxonomy" id="559304"/>
    <lineage>
        <taxon>Eukaryota</taxon>
        <taxon>Fungi</taxon>
        <taxon>Dikarya</taxon>
        <taxon>Ascomycota</taxon>
        <taxon>Saccharomycotina</taxon>
        <taxon>Pichiomycetes</taxon>
        <taxon>Debaryomycetaceae</taxon>
        <taxon>Millerozyma</taxon>
    </lineage>
</organism>
<feature type="transmembrane region" description="Helical" evidence="9">
    <location>
        <begin position="271"/>
        <end position="288"/>
    </location>
</feature>
<dbReference type="EMBL" id="FO082051">
    <property type="protein sequence ID" value="CCE81733.1"/>
    <property type="molecule type" value="Genomic_DNA"/>
</dbReference>
<keyword evidence="6 9" id="KW-1133">Transmembrane helix</keyword>
<evidence type="ECO:0000313" key="11">
    <source>
        <dbReference type="Proteomes" id="UP000005222"/>
    </source>
</evidence>
<evidence type="ECO:0000313" key="10">
    <source>
        <dbReference type="EMBL" id="CCE81733.1"/>
    </source>
</evidence>
<evidence type="ECO:0000256" key="6">
    <source>
        <dbReference type="ARBA" id="ARBA00022989"/>
    </source>
</evidence>
<sequence>MEHLRPPDGTRHTHTNASRTPSPLRRRKPWKKLLYLKQAYPDNYTSETFLSQMKRNSSVTNYSYWKLVHDFALIVLHLSNILLVVLLFMGIYLYNWNASVPTIVGSCFSIAGFIVRDRIANARKTASTCARDRASAAGDDVLVQSPMSMRTRQTPKLKSFFLLMFMLLVLTPVLSSLTKSTSSDSIWALCFILCVCNIIFHDYGMNTANEHYSPIISTNISFANAIVLASRLVSTRPVFCFTLLAVQINVLLPIFDYSLRKHYPKRHFHTILMITMFAIVHVLIFKLFTVKLLLAWITMQASIAFFLPAYFLFLQKYKNELQGPWDPAKPIIRSN</sequence>
<dbReference type="Proteomes" id="UP000005222">
    <property type="component" value="Chromosome I"/>
</dbReference>
<keyword evidence="11" id="KW-1185">Reference proteome</keyword>
<keyword evidence="7 9" id="KW-0472">Membrane</keyword>
<dbReference type="OMA" id="WITMQAS"/>
<dbReference type="eggNOG" id="KOG3059">
    <property type="taxonomic scope" value="Eukaryota"/>
</dbReference>
<dbReference type="InterPro" id="IPR009450">
    <property type="entry name" value="Plno_GlcNAc_GPI2"/>
</dbReference>
<dbReference type="Pfam" id="PF06432">
    <property type="entry name" value="GPI2"/>
    <property type="match status" value="1"/>
</dbReference>
<dbReference type="FunCoup" id="G8YEY4">
    <property type="interactions" value="874"/>
</dbReference>
<gene>
    <name evidence="10" type="primary">Piso0_002399</name>
    <name evidence="10" type="ORF">GNLVRS01_PISO0I09336g</name>
</gene>
<reference evidence="10 11" key="1">
    <citation type="journal article" date="2012" name="G3 (Bethesda)">
        <title>Pichia sorbitophila, an interspecies yeast hybrid reveals early steps of genome resolution following polyploidization.</title>
        <authorList>
            <person name="Leh Louis V."/>
            <person name="Despons L."/>
            <person name="Friedrich A."/>
            <person name="Martin T."/>
            <person name="Durrens P."/>
            <person name="Casaregola S."/>
            <person name="Neuveglise C."/>
            <person name="Fairhead C."/>
            <person name="Marck C."/>
            <person name="Cruz J.A."/>
            <person name="Straub M.L."/>
            <person name="Kugler V."/>
            <person name="Sacerdot C."/>
            <person name="Uzunov Z."/>
            <person name="Thierry A."/>
            <person name="Weiss S."/>
            <person name="Bleykasten C."/>
            <person name="De Montigny J."/>
            <person name="Jacques N."/>
            <person name="Jung P."/>
            <person name="Lemaire M."/>
            <person name="Mallet S."/>
            <person name="Morel G."/>
            <person name="Richard G.F."/>
            <person name="Sarkar A."/>
            <person name="Savel G."/>
            <person name="Schacherer J."/>
            <person name="Seret M.L."/>
            <person name="Talla E."/>
            <person name="Samson G."/>
            <person name="Jubin C."/>
            <person name="Poulain J."/>
            <person name="Vacherie B."/>
            <person name="Barbe V."/>
            <person name="Pelletier E."/>
            <person name="Sherman D.J."/>
            <person name="Westhof E."/>
            <person name="Weissenbach J."/>
            <person name="Baret P.V."/>
            <person name="Wincker P."/>
            <person name="Gaillardin C."/>
            <person name="Dujon B."/>
            <person name="Souciet J.L."/>
        </authorList>
    </citation>
    <scope>NUCLEOTIDE SEQUENCE [LARGE SCALE GENOMIC DNA]</scope>
    <source>
        <strain evidence="11">ATCC MYA-4447 / BCRC 22081 / CBS 7064 / NBRC 10061 / NRRL Y-12695</strain>
    </source>
</reference>
<dbReference type="HOGENOM" id="CLU_024002_2_0_1"/>
<feature type="transmembrane region" description="Helical" evidence="9">
    <location>
        <begin position="98"/>
        <end position="115"/>
    </location>
</feature>
<feature type="transmembrane region" description="Helical" evidence="9">
    <location>
        <begin position="157"/>
        <end position="174"/>
    </location>
</feature>
<evidence type="ECO:0000256" key="4">
    <source>
        <dbReference type="ARBA" id="ARBA00022502"/>
    </source>
</evidence>
<feature type="transmembrane region" description="Helical" evidence="9">
    <location>
        <begin position="71"/>
        <end position="92"/>
    </location>
</feature>
<dbReference type="UniPathway" id="UPA00196"/>
<dbReference type="AlphaFoldDB" id="G8YEY4"/>
<proteinExistence type="inferred from homology"/>
<comment type="similarity">
    <text evidence="3">Belongs to the PIGC family.</text>
</comment>
<protein>
    <submittedName>
        <fullName evidence="10">Piso0_002399 protein</fullName>
    </submittedName>
</protein>
<dbReference type="PANTHER" id="PTHR12982:SF0">
    <property type="entry name" value="PHOSPHATIDYLINOSITOL N-ACETYLGLUCOSAMINYLTRANSFERASE SUBUNIT C"/>
    <property type="match status" value="1"/>
</dbReference>
<comment type="subcellular location">
    <subcellularLocation>
        <location evidence="1">Membrane</location>
        <topology evidence="1">Multi-pass membrane protein</topology>
    </subcellularLocation>
</comment>
<feature type="region of interest" description="Disordered" evidence="8">
    <location>
        <begin position="1"/>
        <end position="25"/>
    </location>
</feature>
<accession>G8YEY4</accession>
<evidence type="ECO:0000256" key="9">
    <source>
        <dbReference type="SAM" id="Phobius"/>
    </source>
</evidence>
<comment type="pathway">
    <text evidence="2">Glycolipid biosynthesis; glycosylphosphatidylinositol-anchor biosynthesis.</text>
</comment>
<feature type="transmembrane region" description="Helical" evidence="9">
    <location>
        <begin position="239"/>
        <end position="259"/>
    </location>
</feature>
<feature type="transmembrane region" description="Helical" evidence="9">
    <location>
        <begin position="294"/>
        <end position="313"/>
    </location>
</feature>
<name>G8YEY4_PICSO</name>
<evidence type="ECO:0000256" key="3">
    <source>
        <dbReference type="ARBA" id="ARBA00008321"/>
    </source>
</evidence>
<evidence type="ECO:0000256" key="5">
    <source>
        <dbReference type="ARBA" id="ARBA00022692"/>
    </source>
</evidence>
<evidence type="ECO:0000256" key="2">
    <source>
        <dbReference type="ARBA" id="ARBA00004687"/>
    </source>
</evidence>
<dbReference type="PIRSF" id="PIRSF016104">
    <property type="entry name" value="GPI2"/>
    <property type="match status" value="1"/>
</dbReference>
<dbReference type="GO" id="GO:0000506">
    <property type="term" value="C:glycosylphosphatidylinositol-N-acetylglucosaminyltransferase (GPI-GnT) complex"/>
    <property type="evidence" value="ECO:0007669"/>
    <property type="project" value="TreeGrafter"/>
</dbReference>
<evidence type="ECO:0000256" key="1">
    <source>
        <dbReference type="ARBA" id="ARBA00004141"/>
    </source>
</evidence>
<dbReference type="OrthoDB" id="196709at2759"/>
<dbReference type="STRING" id="559304.G8YEY4"/>
<keyword evidence="4" id="KW-0337">GPI-anchor biosynthesis</keyword>
<feature type="compositionally biased region" description="Basic and acidic residues" evidence="8">
    <location>
        <begin position="1"/>
        <end position="11"/>
    </location>
</feature>